<proteinExistence type="predicted"/>
<dbReference type="Gene3D" id="2.30.40.10">
    <property type="entry name" value="Urease, subunit C, domain 1"/>
    <property type="match status" value="1"/>
</dbReference>
<gene>
    <name evidence="1" type="ORF">METZ01_LOCUS211809</name>
</gene>
<evidence type="ECO:0000313" key="1">
    <source>
        <dbReference type="EMBL" id="SVB58955.1"/>
    </source>
</evidence>
<reference evidence="1" key="1">
    <citation type="submission" date="2018-05" db="EMBL/GenBank/DDBJ databases">
        <authorList>
            <person name="Lanie J.A."/>
            <person name="Ng W.-L."/>
            <person name="Kazmierczak K.M."/>
            <person name="Andrzejewski T.M."/>
            <person name="Davidsen T.M."/>
            <person name="Wayne K.J."/>
            <person name="Tettelin H."/>
            <person name="Glass J.I."/>
            <person name="Rusch D."/>
            <person name="Podicherti R."/>
            <person name="Tsui H.-C.T."/>
            <person name="Winkler M.E."/>
        </authorList>
    </citation>
    <scope>NUCLEOTIDE SEQUENCE</scope>
</reference>
<organism evidence="1">
    <name type="scientific">marine metagenome</name>
    <dbReference type="NCBI Taxonomy" id="408172"/>
    <lineage>
        <taxon>unclassified sequences</taxon>
        <taxon>metagenomes</taxon>
        <taxon>ecological metagenomes</taxon>
    </lineage>
</organism>
<name>A0A382F8E6_9ZZZZ</name>
<dbReference type="GO" id="GO:0019213">
    <property type="term" value="F:deacetylase activity"/>
    <property type="evidence" value="ECO:0007669"/>
    <property type="project" value="InterPro"/>
</dbReference>
<dbReference type="PANTHER" id="PTHR42717:SF1">
    <property type="entry name" value="IMIDAZOLONEPROPIONASE AND RELATED AMIDOHYDROLASES"/>
    <property type="match status" value="1"/>
</dbReference>
<evidence type="ECO:0008006" key="2">
    <source>
        <dbReference type="Google" id="ProtNLM"/>
    </source>
</evidence>
<dbReference type="Gene3D" id="3.20.20.140">
    <property type="entry name" value="Metal-dependent hydrolases"/>
    <property type="match status" value="1"/>
</dbReference>
<dbReference type="InterPro" id="IPR020043">
    <property type="entry name" value="Deacetylase_Atu3266-like"/>
</dbReference>
<dbReference type="InterPro" id="IPR011059">
    <property type="entry name" value="Metal-dep_hydrolase_composite"/>
</dbReference>
<sequence>MKYDLLIRNGTVIYPAREIHAPLDVAFVDGNVAAVADSLVEADAAQVIDVAGRYVTPGLIDVHVHVFPGVSHFGIEPDPTCLARGATTVVDAGSAGADTFPGFRKYVIEVSETRILAQLNISSQGMVTRDVGEFALPEYANVDACCRMIEQHRDLILGVKVRLTKNNIVSEASGMIPLHRAREAADAAGLPIMIHPQAAWCESLDDILKVMKQGDILTHCFHGMACGILDDG</sequence>
<dbReference type="SUPFAM" id="SSF51338">
    <property type="entry name" value="Composite domain of metallo-dependent hydrolases"/>
    <property type="match status" value="1"/>
</dbReference>
<feature type="non-terminal residue" evidence="1">
    <location>
        <position position="232"/>
    </location>
</feature>
<dbReference type="EMBL" id="UINC01048436">
    <property type="protein sequence ID" value="SVB58955.1"/>
    <property type="molecule type" value="Genomic_DNA"/>
</dbReference>
<accession>A0A382F8E6</accession>
<dbReference type="InterPro" id="IPR032466">
    <property type="entry name" value="Metal_Hydrolase"/>
</dbReference>
<dbReference type="GO" id="GO:0016810">
    <property type="term" value="F:hydrolase activity, acting on carbon-nitrogen (but not peptide) bonds"/>
    <property type="evidence" value="ECO:0007669"/>
    <property type="project" value="InterPro"/>
</dbReference>
<dbReference type="PANTHER" id="PTHR42717">
    <property type="entry name" value="DIHYDROOROTASE-RELATED"/>
    <property type="match status" value="1"/>
</dbReference>
<dbReference type="SUPFAM" id="SSF51556">
    <property type="entry name" value="Metallo-dependent hydrolases"/>
    <property type="match status" value="1"/>
</dbReference>
<dbReference type="AlphaFoldDB" id="A0A382F8E6"/>
<protein>
    <recommendedName>
        <fullName evidence="2">Amidohydrolase-related domain-containing protein</fullName>
    </recommendedName>
</protein>